<feature type="transmembrane region" description="Helical" evidence="6">
    <location>
        <begin position="478"/>
        <end position="501"/>
    </location>
</feature>
<keyword evidence="5 6" id="KW-0472">Membrane</keyword>
<keyword evidence="4 6" id="KW-1133">Transmembrane helix</keyword>
<keyword evidence="3 6" id="KW-0812">Transmembrane</keyword>
<feature type="transmembrane region" description="Helical" evidence="6">
    <location>
        <begin position="417"/>
        <end position="436"/>
    </location>
</feature>
<accession>A0A0R2I1U8</accession>
<keyword evidence="8" id="KW-1185">Reference proteome</keyword>
<dbReference type="OrthoDB" id="9775950at2"/>
<keyword evidence="2" id="KW-1003">Cell membrane</keyword>
<feature type="transmembrane region" description="Helical" evidence="6">
    <location>
        <begin position="351"/>
        <end position="374"/>
    </location>
</feature>
<dbReference type="RefSeq" id="WP_057740661.1">
    <property type="nucleotide sequence ID" value="NZ_JQBW01000006.1"/>
</dbReference>
<proteinExistence type="predicted"/>
<dbReference type="PANTHER" id="PTHR30250:SF21">
    <property type="entry name" value="LIPID II FLIPPASE MURJ"/>
    <property type="match status" value="1"/>
</dbReference>
<organism evidence="7 8">
    <name type="scientific">Limosilactobacillus secaliphilus</name>
    <dbReference type="NCBI Taxonomy" id="396268"/>
    <lineage>
        <taxon>Bacteria</taxon>
        <taxon>Bacillati</taxon>
        <taxon>Bacillota</taxon>
        <taxon>Bacilli</taxon>
        <taxon>Lactobacillales</taxon>
        <taxon>Lactobacillaceae</taxon>
        <taxon>Limosilactobacillus</taxon>
    </lineage>
</organism>
<evidence type="ECO:0000256" key="4">
    <source>
        <dbReference type="ARBA" id="ARBA00022989"/>
    </source>
</evidence>
<feature type="transmembrane region" description="Helical" evidence="6">
    <location>
        <begin position="144"/>
        <end position="162"/>
    </location>
</feature>
<sequence length="552" mass="61823">METHNQEQTTSSAQQTFQDSRNKMLSGSAWMTAGSIMSRILGAIYVIPWVTWFGAYSTQANALFAKGYNLYSMFLTIATAGIPSAMSKLVGHYNGLDQYIVSKRVYHAGMYVSAAMGVICAIIMAFGANILADGDANVVPVVRSLAWAVLIIPPMSITRGFLQGYNWMAPSAMSQFIEQLFRVIYMLVATFLIMKIQKGSWVVAVTQSTFAAFIGALGAIMVLTYSYMRHSREMKQLEREGNNNRDISSFDLIVKIIYQSIPFIIVESGIVIYQLIDQYTFNRIMHWFGNYTNYQLNAVYALFSFNANKLYMIIISFATALAVTAIPLLATARAQRDQESMRRQIENALMMFYFVMIPATLGVEAVASQLYTVFYRYDAAGITVLQFATFVSIPMGMYTVVAAMMQGISENRRMIKYLFIGVVVKFILQVPCIWLLEGLGPLLATGLSMFGLNYLVIHSFNMEFGLHFNDMAKATNQILAYSLIMFVGVKALMMLFGLFISPYARHAAFFTLVVGVAFGVAIFTYLALRYRLADSILGAPLDSLRQRLHMHN</sequence>
<dbReference type="CDD" id="cd13124">
    <property type="entry name" value="MATE_SpoVB_like"/>
    <property type="match status" value="1"/>
</dbReference>
<feature type="transmembrane region" description="Helical" evidence="6">
    <location>
        <begin position="442"/>
        <end position="466"/>
    </location>
</feature>
<feature type="transmembrane region" description="Helical" evidence="6">
    <location>
        <begin position="249"/>
        <end position="276"/>
    </location>
</feature>
<feature type="transmembrane region" description="Helical" evidence="6">
    <location>
        <begin position="29"/>
        <end position="50"/>
    </location>
</feature>
<comment type="caution">
    <text evidence="7">The sequence shown here is derived from an EMBL/GenBank/DDBJ whole genome shotgun (WGS) entry which is preliminary data.</text>
</comment>
<evidence type="ECO:0000313" key="8">
    <source>
        <dbReference type="Proteomes" id="UP000050934"/>
    </source>
</evidence>
<comment type="subcellular location">
    <subcellularLocation>
        <location evidence="1">Cell membrane</location>
        <topology evidence="1">Multi-pass membrane protein</topology>
    </subcellularLocation>
</comment>
<dbReference type="EMBL" id="JQBW01000006">
    <property type="protein sequence ID" value="KRN59199.1"/>
    <property type="molecule type" value="Genomic_DNA"/>
</dbReference>
<feature type="transmembrane region" description="Helical" evidence="6">
    <location>
        <begin position="210"/>
        <end position="228"/>
    </location>
</feature>
<dbReference type="InterPro" id="IPR050833">
    <property type="entry name" value="Poly_Biosynth_Transport"/>
</dbReference>
<evidence type="ECO:0000256" key="5">
    <source>
        <dbReference type="ARBA" id="ARBA00023136"/>
    </source>
</evidence>
<evidence type="ECO:0000313" key="7">
    <source>
        <dbReference type="EMBL" id="KRN59199.1"/>
    </source>
</evidence>
<dbReference type="AlphaFoldDB" id="A0A0R2I1U8"/>
<feature type="transmembrane region" description="Helical" evidence="6">
    <location>
        <begin position="183"/>
        <end position="204"/>
    </location>
</feature>
<reference evidence="7 8" key="1">
    <citation type="journal article" date="2015" name="Genome Announc.">
        <title>Expanding the biotechnology potential of lactobacilli through comparative genomics of 213 strains and associated genera.</title>
        <authorList>
            <person name="Sun Z."/>
            <person name="Harris H.M."/>
            <person name="McCann A."/>
            <person name="Guo C."/>
            <person name="Argimon S."/>
            <person name="Zhang W."/>
            <person name="Yang X."/>
            <person name="Jeffery I.B."/>
            <person name="Cooney J.C."/>
            <person name="Kagawa T.F."/>
            <person name="Liu W."/>
            <person name="Song Y."/>
            <person name="Salvetti E."/>
            <person name="Wrobel A."/>
            <person name="Rasinkangas P."/>
            <person name="Parkhill J."/>
            <person name="Rea M.C."/>
            <person name="O'Sullivan O."/>
            <person name="Ritari J."/>
            <person name="Douillard F.P."/>
            <person name="Paul Ross R."/>
            <person name="Yang R."/>
            <person name="Briner A.E."/>
            <person name="Felis G.E."/>
            <person name="de Vos W.M."/>
            <person name="Barrangou R."/>
            <person name="Klaenhammer T.R."/>
            <person name="Caufield P.W."/>
            <person name="Cui Y."/>
            <person name="Zhang H."/>
            <person name="O'Toole P.W."/>
        </authorList>
    </citation>
    <scope>NUCLEOTIDE SEQUENCE [LARGE SCALE GENOMIC DNA]</scope>
    <source>
        <strain evidence="7 8">DSM 17896</strain>
    </source>
</reference>
<dbReference type="InterPro" id="IPR002797">
    <property type="entry name" value="Polysacc_synth"/>
</dbReference>
<dbReference type="PATRIC" id="fig|396268.3.peg.239"/>
<feature type="transmembrane region" description="Helical" evidence="6">
    <location>
        <begin position="111"/>
        <end position="132"/>
    </location>
</feature>
<feature type="transmembrane region" description="Helical" evidence="6">
    <location>
        <begin position="507"/>
        <end position="528"/>
    </location>
</feature>
<evidence type="ECO:0000256" key="6">
    <source>
        <dbReference type="SAM" id="Phobius"/>
    </source>
</evidence>
<dbReference type="Pfam" id="PF01943">
    <property type="entry name" value="Polysacc_synt"/>
    <property type="match status" value="1"/>
</dbReference>
<gene>
    <name evidence="7" type="ORF">IV45_GL000238</name>
</gene>
<dbReference type="PANTHER" id="PTHR30250">
    <property type="entry name" value="PST FAMILY PREDICTED COLANIC ACID TRANSPORTER"/>
    <property type="match status" value="1"/>
</dbReference>
<feature type="transmembrane region" description="Helical" evidence="6">
    <location>
        <begin position="310"/>
        <end position="330"/>
    </location>
</feature>
<dbReference type="Proteomes" id="UP000050934">
    <property type="component" value="Unassembled WGS sequence"/>
</dbReference>
<dbReference type="InterPro" id="IPR024923">
    <property type="entry name" value="PG_synth_SpoVB"/>
</dbReference>
<dbReference type="GO" id="GO:0005886">
    <property type="term" value="C:plasma membrane"/>
    <property type="evidence" value="ECO:0007669"/>
    <property type="project" value="UniProtKB-SubCell"/>
</dbReference>
<evidence type="ECO:0000256" key="3">
    <source>
        <dbReference type="ARBA" id="ARBA00022692"/>
    </source>
</evidence>
<dbReference type="STRING" id="396268.IV45_GL000238"/>
<protein>
    <submittedName>
        <fullName evidence="7">Polysaccharide biosynthesis protein</fullName>
    </submittedName>
</protein>
<evidence type="ECO:0000256" key="1">
    <source>
        <dbReference type="ARBA" id="ARBA00004651"/>
    </source>
</evidence>
<dbReference type="PIRSF" id="PIRSF038958">
    <property type="entry name" value="PG_synth_SpoVB"/>
    <property type="match status" value="1"/>
</dbReference>
<name>A0A0R2I1U8_9LACO</name>
<feature type="transmembrane region" description="Helical" evidence="6">
    <location>
        <begin position="380"/>
        <end position="405"/>
    </location>
</feature>
<feature type="transmembrane region" description="Helical" evidence="6">
    <location>
        <begin position="70"/>
        <end position="90"/>
    </location>
</feature>
<evidence type="ECO:0000256" key="2">
    <source>
        <dbReference type="ARBA" id="ARBA00022475"/>
    </source>
</evidence>